<comment type="caution">
    <text evidence="1">The sequence shown here is derived from an EMBL/GenBank/DDBJ whole genome shotgun (WGS) entry which is preliminary data.</text>
</comment>
<reference evidence="2" key="1">
    <citation type="submission" date="2017-09" db="EMBL/GenBank/DDBJ databases">
        <title>FDA dAtabase for Regulatory Grade micrObial Sequences (FDA-ARGOS): Supporting development and validation of Infectious Disease Dx tests.</title>
        <authorList>
            <person name="Minogue T."/>
            <person name="Wolcott M."/>
            <person name="Wasieloski L."/>
            <person name="Aguilar W."/>
            <person name="Moore D."/>
            <person name="Tallon L."/>
            <person name="Sadzewicz L."/>
            <person name="Ott S."/>
            <person name="Zhao X."/>
            <person name="Nagaraj S."/>
            <person name="Vavikolanu K."/>
            <person name="Aluvathingal J."/>
            <person name="Nadendla S."/>
            <person name="Sichtig H."/>
        </authorList>
    </citation>
    <scope>NUCLEOTIDE SEQUENCE [LARGE SCALE GENOMIC DNA]</scope>
    <source>
        <strain evidence="2">FDAARGOS_394</strain>
    </source>
</reference>
<evidence type="ECO:0000313" key="2">
    <source>
        <dbReference type="Proteomes" id="UP000220246"/>
    </source>
</evidence>
<dbReference type="RefSeq" id="WP_066533806.1">
    <property type="nucleotide sequence ID" value="NZ_PDEA01000001.1"/>
</dbReference>
<keyword evidence="2" id="KW-1185">Reference proteome</keyword>
<name>A0A2A7UXW0_COMTR</name>
<dbReference type="Proteomes" id="UP000220246">
    <property type="component" value="Unassembled WGS sequence"/>
</dbReference>
<dbReference type="STRING" id="1219032.GCA_001515545_00881"/>
<accession>A0A2A7UXW0</accession>
<evidence type="ECO:0000313" key="1">
    <source>
        <dbReference type="EMBL" id="PEH90165.1"/>
    </source>
</evidence>
<gene>
    <name evidence="1" type="ORF">CRM82_17615</name>
</gene>
<dbReference type="GeneID" id="80802445"/>
<sequence length="71" mass="7582">MPAKRTEPSKNATHQKAGFKYVNSVSTDLRKTFAAARRRLTLAKKAAQGAQARLDLDSGAQVLHFKAAGGA</sequence>
<proteinExistence type="predicted"/>
<dbReference type="AlphaFoldDB" id="A0A2A7UXW0"/>
<dbReference type="EMBL" id="PDEA01000001">
    <property type="protein sequence ID" value="PEH90165.1"/>
    <property type="molecule type" value="Genomic_DNA"/>
</dbReference>
<protein>
    <submittedName>
        <fullName evidence="1">Uncharacterized protein</fullName>
    </submittedName>
</protein>
<organism evidence="1 2">
    <name type="scientific">Comamonas terrigena</name>
    <dbReference type="NCBI Taxonomy" id="32013"/>
    <lineage>
        <taxon>Bacteria</taxon>
        <taxon>Pseudomonadati</taxon>
        <taxon>Pseudomonadota</taxon>
        <taxon>Betaproteobacteria</taxon>
        <taxon>Burkholderiales</taxon>
        <taxon>Comamonadaceae</taxon>
        <taxon>Comamonas</taxon>
    </lineage>
</organism>